<feature type="transmembrane region" description="Helical" evidence="6">
    <location>
        <begin position="683"/>
        <end position="707"/>
    </location>
</feature>
<dbReference type="STRING" id="1563681.BFP71_13715"/>
<comment type="caution">
    <text evidence="9">The sequence shown here is derived from an EMBL/GenBank/DDBJ whole genome shotgun (WGS) entry which is preliminary data.</text>
</comment>
<protein>
    <recommendedName>
        <fullName evidence="11">ABC transporter permease</fullName>
    </recommendedName>
</protein>
<feature type="domain" description="MacB-like periplasmic core" evidence="8">
    <location>
        <begin position="442"/>
        <end position="637"/>
    </location>
</feature>
<dbReference type="Pfam" id="PF02687">
    <property type="entry name" value="FtsX"/>
    <property type="match status" value="2"/>
</dbReference>
<evidence type="ECO:0000256" key="1">
    <source>
        <dbReference type="ARBA" id="ARBA00004651"/>
    </source>
</evidence>
<dbReference type="Pfam" id="PF12704">
    <property type="entry name" value="MacB_PCD"/>
    <property type="match status" value="2"/>
</dbReference>
<dbReference type="AlphaFoldDB" id="A0A1E5SZH0"/>
<evidence type="ECO:0000256" key="6">
    <source>
        <dbReference type="SAM" id="Phobius"/>
    </source>
</evidence>
<feature type="transmembrane region" description="Helical" evidence="6">
    <location>
        <begin position="21"/>
        <end position="41"/>
    </location>
</feature>
<keyword evidence="4 6" id="KW-1133">Transmembrane helix</keyword>
<dbReference type="OrthoDB" id="5933722at2"/>
<feature type="transmembrane region" description="Helical" evidence="6">
    <location>
        <begin position="431"/>
        <end position="454"/>
    </location>
</feature>
<dbReference type="InterPro" id="IPR003838">
    <property type="entry name" value="ABC3_permease_C"/>
</dbReference>
<evidence type="ECO:0000259" key="7">
    <source>
        <dbReference type="Pfam" id="PF02687"/>
    </source>
</evidence>
<evidence type="ECO:0000256" key="4">
    <source>
        <dbReference type="ARBA" id="ARBA00022989"/>
    </source>
</evidence>
<sequence>MLIKNIRLAIRQLSKNKVFSFVNVIGLALSMVACLLIYKYVGFERSFDQYHSGADNIYRIYRVEANEDPNDGVASVFSGMKIPLEEGLPEISHVARFASYDVIFQSFAFTNKNDDNQFVTYNVPKGFFADHDALQIIDLDWKEGSASTSSLENPNEMIISEKYAQLFFGDNPALGKVLYFKNLGVDFKVTGVFKDLPENTHMPFEILCSMKSLPTSWNIDNIYNWGNFYTYVKAIDGTSPEVLETKINDLFVGIEGAWFHDEGLTMKLQNIQDIHLTSHHSYEIQANGNKETVSFLSIIGVFIMVIAWVNYINLSSSKLVDRAKEVGIRKVMGGFKRQLVSQFLVESLTMNFIAIILSLTLLQLTRGFFQGLIGIPIDFFGSAALISTLGFIGLFTLGSVLFGLYPALLFSNQKVSVVLNGKSKVSKSGLLFRRGLTLFQYAIALILIVGTLAVKKQLSFMQNQSLGMNIDRTLVVKKPFMEMESRASSKAAFMNGVRQMSDVKGISASSEIPGYEISRMRWIALGPGADDKALYAKDVAIDEHFTDLYEIDILYGRSFEQGFADSASVVLSHQTAKELLGEENLADWIGKTIFYETIPYRLIGILNDISQESLKVNIKPHIYTKVNRDKFYSIKLNTDDMSEAVERVQTVFNSSFATSHFDYFFLDEYYDRQYKADRLFGQIFSFFAILAIVITSLGLFGLSLYNISQRSREIGIRKILGAPVKHIFYLLTREYVLLILLASIVAVPIGYFFVDKWLLNFSNHINISTSLLLLPIMLMFVLTLVTICYQVVKAIRTNPAETLRYE</sequence>
<feature type="transmembrane region" description="Helical" evidence="6">
    <location>
        <begin position="765"/>
        <end position="789"/>
    </location>
</feature>
<dbReference type="GO" id="GO:0005886">
    <property type="term" value="C:plasma membrane"/>
    <property type="evidence" value="ECO:0007669"/>
    <property type="project" value="UniProtKB-SubCell"/>
</dbReference>
<evidence type="ECO:0000313" key="10">
    <source>
        <dbReference type="Proteomes" id="UP000095552"/>
    </source>
</evidence>
<dbReference type="GO" id="GO:0022857">
    <property type="term" value="F:transmembrane transporter activity"/>
    <property type="evidence" value="ECO:0007669"/>
    <property type="project" value="TreeGrafter"/>
</dbReference>
<dbReference type="RefSeq" id="WP_069836025.1">
    <property type="nucleotide sequence ID" value="NZ_MDGQ01000005.1"/>
</dbReference>
<accession>A0A1E5SZH0</accession>
<feature type="domain" description="ABC3 transporter permease C-terminal" evidence="7">
    <location>
        <begin position="298"/>
        <end position="402"/>
    </location>
</feature>
<keyword evidence="2" id="KW-1003">Cell membrane</keyword>
<dbReference type="PROSITE" id="PS51257">
    <property type="entry name" value="PROKAR_LIPOPROTEIN"/>
    <property type="match status" value="1"/>
</dbReference>
<evidence type="ECO:0000256" key="2">
    <source>
        <dbReference type="ARBA" id="ARBA00022475"/>
    </source>
</evidence>
<feature type="transmembrane region" description="Helical" evidence="6">
    <location>
        <begin position="384"/>
        <end position="410"/>
    </location>
</feature>
<organism evidence="9 10">
    <name type="scientific">Roseivirga misakiensis</name>
    <dbReference type="NCBI Taxonomy" id="1563681"/>
    <lineage>
        <taxon>Bacteria</taxon>
        <taxon>Pseudomonadati</taxon>
        <taxon>Bacteroidota</taxon>
        <taxon>Cytophagia</taxon>
        <taxon>Cytophagales</taxon>
        <taxon>Roseivirgaceae</taxon>
        <taxon>Roseivirga</taxon>
    </lineage>
</organism>
<dbReference type="PANTHER" id="PTHR30572:SF18">
    <property type="entry name" value="ABC-TYPE MACROLIDE FAMILY EXPORT SYSTEM PERMEASE COMPONENT 2"/>
    <property type="match status" value="1"/>
</dbReference>
<feature type="transmembrane region" description="Helical" evidence="6">
    <location>
        <begin position="339"/>
        <end position="364"/>
    </location>
</feature>
<dbReference type="Proteomes" id="UP000095552">
    <property type="component" value="Unassembled WGS sequence"/>
</dbReference>
<reference evidence="9 10" key="1">
    <citation type="submission" date="2016-08" db="EMBL/GenBank/DDBJ databases">
        <title>Draft genome of Fabibacter sp. strain SK-8.</title>
        <authorList>
            <person name="Wong S.-K."/>
            <person name="Hamasaki K."/>
            <person name="Yoshizawa S."/>
        </authorList>
    </citation>
    <scope>NUCLEOTIDE SEQUENCE [LARGE SCALE GENOMIC DNA]</scope>
    <source>
        <strain evidence="9 10">SK-8</strain>
    </source>
</reference>
<evidence type="ECO:0000259" key="8">
    <source>
        <dbReference type="Pfam" id="PF12704"/>
    </source>
</evidence>
<feature type="transmembrane region" description="Helical" evidence="6">
    <location>
        <begin position="293"/>
        <end position="314"/>
    </location>
</feature>
<dbReference type="EMBL" id="MDGQ01000005">
    <property type="protein sequence ID" value="OEK04520.1"/>
    <property type="molecule type" value="Genomic_DNA"/>
</dbReference>
<keyword evidence="10" id="KW-1185">Reference proteome</keyword>
<dbReference type="InterPro" id="IPR025857">
    <property type="entry name" value="MacB_PCD"/>
</dbReference>
<dbReference type="PANTHER" id="PTHR30572">
    <property type="entry name" value="MEMBRANE COMPONENT OF TRANSPORTER-RELATED"/>
    <property type="match status" value="1"/>
</dbReference>
<keyword evidence="3 6" id="KW-0812">Transmembrane</keyword>
<feature type="domain" description="MacB-like periplasmic core" evidence="8">
    <location>
        <begin position="20"/>
        <end position="249"/>
    </location>
</feature>
<feature type="transmembrane region" description="Helical" evidence="6">
    <location>
        <begin position="735"/>
        <end position="753"/>
    </location>
</feature>
<proteinExistence type="predicted"/>
<gene>
    <name evidence="9" type="ORF">BFP71_13715</name>
</gene>
<evidence type="ECO:0000313" key="9">
    <source>
        <dbReference type="EMBL" id="OEK04520.1"/>
    </source>
</evidence>
<evidence type="ECO:0008006" key="11">
    <source>
        <dbReference type="Google" id="ProtNLM"/>
    </source>
</evidence>
<evidence type="ECO:0000256" key="3">
    <source>
        <dbReference type="ARBA" id="ARBA00022692"/>
    </source>
</evidence>
<dbReference type="InterPro" id="IPR050250">
    <property type="entry name" value="Macrolide_Exporter_MacB"/>
</dbReference>
<name>A0A1E5SZH0_9BACT</name>
<evidence type="ECO:0000256" key="5">
    <source>
        <dbReference type="ARBA" id="ARBA00023136"/>
    </source>
</evidence>
<comment type="subcellular location">
    <subcellularLocation>
        <location evidence="1">Cell membrane</location>
        <topology evidence="1">Multi-pass membrane protein</topology>
    </subcellularLocation>
</comment>
<keyword evidence="5 6" id="KW-0472">Membrane</keyword>
<feature type="domain" description="ABC3 transporter permease C-terminal" evidence="7">
    <location>
        <begin position="686"/>
        <end position="799"/>
    </location>
</feature>